<keyword evidence="7" id="KW-1133">Transmembrane helix</keyword>
<dbReference type="EMBL" id="OV696689">
    <property type="protein sequence ID" value="CAH1262757.1"/>
    <property type="molecule type" value="Genomic_DNA"/>
</dbReference>
<dbReference type="OrthoDB" id="10006043at2759"/>
<dbReference type="Gene3D" id="3.90.1480.20">
    <property type="entry name" value="Glycosyl transferase family 29"/>
    <property type="match status" value="1"/>
</dbReference>
<evidence type="ECO:0000313" key="11">
    <source>
        <dbReference type="EMBL" id="CAH1262757.1"/>
    </source>
</evidence>
<keyword evidence="8" id="KW-0333">Golgi apparatus</keyword>
<dbReference type="PANTHER" id="PTHR11987:SF54">
    <property type="entry name" value="ST8 ALPHA-N-ACETYL-NEURAMINIDE ALPHA-2,8-SIALYLTRANSFERASE 6"/>
    <property type="match status" value="1"/>
</dbReference>
<evidence type="ECO:0000256" key="7">
    <source>
        <dbReference type="ARBA" id="ARBA00022989"/>
    </source>
</evidence>
<evidence type="ECO:0000256" key="2">
    <source>
        <dbReference type="ARBA" id="ARBA00006003"/>
    </source>
</evidence>
<dbReference type="Proteomes" id="UP000838412">
    <property type="component" value="Chromosome 4"/>
</dbReference>
<gene>
    <name evidence="11" type="primary">ST8SIA5</name>
    <name evidence="11" type="ORF">BLAG_LOCUS17684</name>
</gene>
<evidence type="ECO:0000256" key="5">
    <source>
        <dbReference type="ARBA" id="ARBA00022692"/>
    </source>
</evidence>
<proteinExistence type="inferred from homology"/>
<dbReference type="GO" id="GO:0000139">
    <property type="term" value="C:Golgi membrane"/>
    <property type="evidence" value="ECO:0007669"/>
    <property type="project" value="UniProtKB-SubCell"/>
</dbReference>
<comment type="similarity">
    <text evidence="2">Belongs to the glycosyltransferase 29 family.</text>
</comment>
<dbReference type="InterPro" id="IPR050943">
    <property type="entry name" value="Glycosyltr_29_Sialyltrsf"/>
</dbReference>
<name>A0A8J9ZSH9_BRALA</name>
<keyword evidence="9" id="KW-0472">Membrane</keyword>
<evidence type="ECO:0000313" key="12">
    <source>
        <dbReference type="Proteomes" id="UP000838412"/>
    </source>
</evidence>
<comment type="subcellular location">
    <subcellularLocation>
        <location evidence="1">Golgi apparatus membrane</location>
        <topology evidence="1">Single-pass type II membrane protein</topology>
    </subcellularLocation>
</comment>
<dbReference type="GO" id="GO:0003828">
    <property type="term" value="F:alpha-N-acetylneuraminate alpha-2,8-sialyltransferase activity"/>
    <property type="evidence" value="ECO:0007669"/>
    <property type="project" value="TreeGrafter"/>
</dbReference>
<dbReference type="InterPro" id="IPR038578">
    <property type="entry name" value="GT29-like_sf"/>
</dbReference>
<dbReference type="GO" id="GO:0009311">
    <property type="term" value="P:oligosaccharide metabolic process"/>
    <property type="evidence" value="ECO:0007669"/>
    <property type="project" value="TreeGrafter"/>
</dbReference>
<evidence type="ECO:0000256" key="6">
    <source>
        <dbReference type="ARBA" id="ARBA00022968"/>
    </source>
</evidence>
<dbReference type="CDD" id="cd23963">
    <property type="entry name" value="GT29_ST8SIA"/>
    <property type="match status" value="1"/>
</dbReference>
<dbReference type="GO" id="GO:0006491">
    <property type="term" value="P:N-glycan processing"/>
    <property type="evidence" value="ECO:0007669"/>
    <property type="project" value="TreeGrafter"/>
</dbReference>
<keyword evidence="12" id="KW-1185">Reference proteome</keyword>
<dbReference type="InterPro" id="IPR001675">
    <property type="entry name" value="Glyco_trans_29"/>
</dbReference>
<dbReference type="AlphaFoldDB" id="A0A8J9ZSH9"/>
<evidence type="ECO:0000256" key="4">
    <source>
        <dbReference type="ARBA" id="ARBA00022679"/>
    </source>
</evidence>
<keyword evidence="10" id="KW-0325">Glycoprotein</keyword>
<organism evidence="11 12">
    <name type="scientific">Branchiostoma lanceolatum</name>
    <name type="common">Common lancelet</name>
    <name type="synonym">Amphioxus lanceolatum</name>
    <dbReference type="NCBI Taxonomy" id="7740"/>
    <lineage>
        <taxon>Eukaryota</taxon>
        <taxon>Metazoa</taxon>
        <taxon>Chordata</taxon>
        <taxon>Cephalochordata</taxon>
        <taxon>Leptocardii</taxon>
        <taxon>Amphioxiformes</taxon>
        <taxon>Branchiostomatidae</taxon>
        <taxon>Branchiostoma</taxon>
    </lineage>
</organism>
<keyword evidence="3" id="KW-0328">Glycosyltransferase</keyword>
<evidence type="ECO:0000256" key="10">
    <source>
        <dbReference type="ARBA" id="ARBA00023180"/>
    </source>
</evidence>
<evidence type="ECO:0000256" key="3">
    <source>
        <dbReference type="ARBA" id="ARBA00022676"/>
    </source>
</evidence>
<keyword evidence="4" id="KW-0808">Transferase</keyword>
<dbReference type="Pfam" id="PF00777">
    <property type="entry name" value="Glyco_transf_29"/>
    <property type="match status" value="1"/>
</dbReference>
<reference evidence="11" key="1">
    <citation type="submission" date="2022-01" db="EMBL/GenBank/DDBJ databases">
        <authorList>
            <person name="Braso-Vives M."/>
        </authorList>
    </citation>
    <scope>NUCLEOTIDE SEQUENCE</scope>
</reference>
<keyword evidence="6" id="KW-0735">Signal-anchor</keyword>
<evidence type="ECO:0000256" key="8">
    <source>
        <dbReference type="ARBA" id="ARBA00023034"/>
    </source>
</evidence>
<accession>A0A8J9ZSH9</accession>
<keyword evidence="5" id="KW-0812">Transmembrane</keyword>
<sequence length="405" mass="46543">MYREENRPRSSPMALRVTKRRCARALLFAMAALLVIWTGRNFSNAISSAEYVYLPKAPVAREYKGRQPRNALLDDNLLVNGSAVYIYKNRTTGKWGTLPVTSPILSVNFTVNLTDLQEAFSSPWQPQPANMRRLQADLEKCCSARRMAVLTQQNTEPDQYIPSAFPNLIEYISPEYHRTFPKKSPFPGPEKRFGRCAVVGNGGILRDSKCAAEIDSADFVFRCNLPPLTVDKYRPWVGVKTNFTTAPMSMLKKYRHMDESEQDLERFVSDTMQYSGFLCIKRPSNYSTAGYKELQRRRGDSLSVLYENPQHFLAVTQYWLEHGIPRKATTGLYLVTTALTMCDHVDVYGFWPFPFGGWGQKIRYHYFYAAIFIAPYAHEMPSEFIKMVEMHRQGIIKVHIDKCDK</sequence>
<protein>
    <submittedName>
        <fullName evidence="11">ST8SIA5 protein</fullName>
    </submittedName>
</protein>
<evidence type="ECO:0000256" key="9">
    <source>
        <dbReference type="ARBA" id="ARBA00023136"/>
    </source>
</evidence>
<evidence type="ECO:0000256" key="1">
    <source>
        <dbReference type="ARBA" id="ARBA00004323"/>
    </source>
</evidence>
<dbReference type="PANTHER" id="PTHR11987">
    <property type="entry name" value="ALPHA-2,8-SIALYLTRANSFERASE"/>
    <property type="match status" value="1"/>
</dbReference>